<keyword evidence="5 9" id="KW-0812">Transmembrane</keyword>
<dbReference type="GO" id="GO:0015293">
    <property type="term" value="F:symporter activity"/>
    <property type="evidence" value="ECO:0007669"/>
    <property type="project" value="UniProtKB-KW"/>
</dbReference>
<feature type="transmembrane region" description="Helical" evidence="9">
    <location>
        <begin position="71"/>
        <end position="94"/>
    </location>
</feature>
<dbReference type="Pfam" id="PF06379">
    <property type="entry name" value="RhaT"/>
    <property type="match status" value="1"/>
</dbReference>
<feature type="transmembrane region" description="Helical" evidence="9">
    <location>
        <begin position="216"/>
        <end position="238"/>
    </location>
</feature>
<accession>A0A5C6AV65</accession>
<evidence type="ECO:0000313" key="10">
    <source>
        <dbReference type="EMBL" id="TWU03099.1"/>
    </source>
</evidence>
<dbReference type="OrthoDB" id="9790043at2"/>
<feature type="transmembrane region" description="Helical" evidence="9">
    <location>
        <begin position="325"/>
        <end position="344"/>
    </location>
</feature>
<keyword evidence="3" id="KW-0997">Cell inner membrane</keyword>
<dbReference type="GO" id="GO:0015153">
    <property type="term" value="F:rhamnose transmembrane transporter activity"/>
    <property type="evidence" value="ECO:0007669"/>
    <property type="project" value="InterPro"/>
</dbReference>
<gene>
    <name evidence="10" type="primary">rhaT</name>
    <name evidence="10" type="ORF">Pla100_00170</name>
</gene>
<evidence type="ECO:0000256" key="9">
    <source>
        <dbReference type="SAM" id="Phobius"/>
    </source>
</evidence>
<dbReference type="RefSeq" id="WP_146575685.1">
    <property type="nucleotide sequence ID" value="NZ_SJPM01000001.1"/>
</dbReference>
<evidence type="ECO:0000256" key="1">
    <source>
        <dbReference type="ARBA" id="ARBA00022448"/>
    </source>
</evidence>
<evidence type="ECO:0000256" key="8">
    <source>
        <dbReference type="ARBA" id="ARBA00023136"/>
    </source>
</evidence>
<feature type="transmembrane region" description="Helical" evidence="9">
    <location>
        <begin position="101"/>
        <end position="121"/>
    </location>
</feature>
<keyword evidence="6" id="KW-0769">Symport</keyword>
<feature type="transmembrane region" description="Helical" evidence="9">
    <location>
        <begin position="259"/>
        <end position="280"/>
    </location>
</feature>
<sequence length="349" mass="37203">MITNPSLGILLHAMGGLAAGSFYAPLKRAKAWHWESSWLVMGSAAWLIVPWFVASATTSDLIGVLRGSPRSAWLGCVGFGMLWGLGNLTFGLSVRYLGMALGYSIALGFCMVFGTLMPPIASGQMGAIVSTRSGLIVLSGVFLCLVGISLCGVAGMRKEAEAQANPFSEFAMKKGFLVASMAGVLSACFAFGLAAGKPIADQAKASGTAEIFSNNAVLVVILLGGLASNACWCIYLNIKNRSYGDYLGKYEESTSKKQFSQYGLSILGGLIWYFQFFFYGMGTTKLGEQYDFSSWTIHMSFVILFSSLWGIVFHEWQGTSATTKAYVWAGLIALTGSTVLIGFGNSVSS</sequence>
<keyword evidence="2" id="KW-1003">Cell membrane</keyword>
<evidence type="ECO:0000313" key="11">
    <source>
        <dbReference type="Proteomes" id="UP000316213"/>
    </source>
</evidence>
<protein>
    <submittedName>
        <fullName evidence="10">L-rhamnose-proton symporter</fullName>
    </submittedName>
</protein>
<keyword evidence="7 9" id="KW-1133">Transmembrane helix</keyword>
<feature type="transmembrane region" description="Helical" evidence="9">
    <location>
        <begin position="292"/>
        <end position="313"/>
    </location>
</feature>
<feature type="transmembrane region" description="Helical" evidence="9">
    <location>
        <begin position="176"/>
        <end position="196"/>
    </location>
</feature>
<dbReference type="GO" id="GO:0016020">
    <property type="term" value="C:membrane"/>
    <property type="evidence" value="ECO:0007669"/>
    <property type="project" value="InterPro"/>
</dbReference>
<feature type="transmembrane region" description="Helical" evidence="9">
    <location>
        <begin position="6"/>
        <end position="26"/>
    </location>
</feature>
<evidence type="ECO:0000256" key="5">
    <source>
        <dbReference type="ARBA" id="ARBA00022692"/>
    </source>
</evidence>
<evidence type="ECO:0000256" key="7">
    <source>
        <dbReference type="ARBA" id="ARBA00022989"/>
    </source>
</evidence>
<keyword evidence="11" id="KW-1185">Reference proteome</keyword>
<feature type="transmembrane region" description="Helical" evidence="9">
    <location>
        <begin position="38"/>
        <end position="59"/>
    </location>
</feature>
<keyword evidence="4" id="KW-0762">Sugar transport</keyword>
<name>A0A5C6AV65_9BACT</name>
<reference evidence="10 11" key="1">
    <citation type="submission" date="2019-02" db="EMBL/GenBank/DDBJ databases">
        <title>Deep-cultivation of Planctomycetes and their phenomic and genomic characterization uncovers novel biology.</title>
        <authorList>
            <person name="Wiegand S."/>
            <person name="Jogler M."/>
            <person name="Boedeker C."/>
            <person name="Pinto D."/>
            <person name="Vollmers J."/>
            <person name="Rivas-Marin E."/>
            <person name="Kohn T."/>
            <person name="Peeters S.H."/>
            <person name="Heuer A."/>
            <person name="Rast P."/>
            <person name="Oberbeckmann S."/>
            <person name="Bunk B."/>
            <person name="Jeske O."/>
            <person name="Meyerdierks A."/>
            <person name="Storesund J.E."/>
            <person name="Kallscheuer N."/>
            <person name="Luecker S."/>
            <person name="Lage O.M."/>
            <person name="Pohl T."/>
            <person name="Merkel B.J."/>
            <person name="Hornburger P."/>
            <person name="Mueller R.-W."/>
            <person name="Bruemmer F."/>
            <person name="Labrenz M."/>
            <person name="Spormann A.M."/>
            <person name="Op Den Camp H."/>
            <person name="Overmann J."/>
            <person name="Amann R."/>
            <person name="Jetten M.S.M."/>
            <person name="Mascher T."/>
            <person name="Medema M.H."/>
            <person name="Devos D.P."/>
            <person name="Kaster A.-K."/>
            <person name="Ovreas L."/>
            <person name="Rohde M."/>
            <person name="Galperin M.Y."/>
            <person name="Jogler C."/>
        </authorList>
    </citation>
    <scope>NUCLEOTIDE SEQUENCE [LARGE SCALE GENOMIC DNA]</scope>
    <source>
        <strain evidence="10 11">Pla100</strain>
    </source>
</reference>
<evidence type="ECO:0000256" key="4">
    <source>
        <dbReference type="ARBA" id="ARBA00022597"/>
    </source>
</evidence>
<dbReference type="Proteomes" id="UP000316213">
    <property type="component" value="Unassembled WGS sequence"/>
</dbReference>
<organism evidence="10 11">
    <name type="scientific">Neorhodopirellula pilleata</name>
    <dbReference type="NCBI Taxonomy" id="2714738"/>
    <lineage>
        <taxon>Bacteria</taxon>
        <taxon>Pseudomonadati</taxon>
        <taxon>Planctomycetota</taxon>
        <taxon>Planctomycetia</taxon>
        <taxon>Pirellulales</taxon>
        <taxon>Pirellulaceae</taxon>
        <taxon>Neorhodopirellula</taxon>
    </lineage>
</organism>
<keyword evidence="8 9" id="KW-0472">Membrane</keyword>
<feature type="transmembrane region" description="Helical" evidence="9">
    <location>
        <begin position="133"/>
        <end position="155"/>
    </location>
</feature>
<comment type="caution">
    <text evidence="10">The sequence shown here is derived from an EMBL/GenBank/DDBJ whole genome shotgun (WGS) entry which is preliminary data.</text>
</comment>
<evidence type="ECO:0000256" key="6">
    <source>
        <dbReference type="ARBA" id="ARBA00022847"/>
    </source>
</evidence>
<evidence type="ECO:0000256" key="2">
    <source>
        <dbReference type="ARBA" id="ARBA00022475"/>
    </source>
</evidence>
<dbReference type="InterPro" id="IPR004673">
    <property type="entry name" value="L-rhamnose-proton_sym_RhaT"/>
</dbReference>
<proteinExistence type="predicted"/>
<evidence type="ECO:0000256" key="3">
    <source>
        <dbReference type="ARBA" id="ARBA00022519"/>
    </source>
</evidence>
<keyword evidence="1" id="KW-0813">Transport</keyword>
<dbReference type="EMBL" id="SJPM01000001">
    <property type="protein sequence ID" value="TWU03099.1"/>
    <property type="molecule type" value="Genomic_DNA"/>
</dbReference>
<dbReference type="AlphaFoldDB" id="A0A5C6AV65"/>